<dbReference type="AlphaFoldDB" id="A0A2P2DXM4"/>
<keyword evidence="2" id="KW-1185">Reference proteome</keyword>
<dbReference type="EMBL" id="BFBB01000003">
    <property type="protein sequence ID" value="GBF49330.1"/>
    <property type="molecule type" value="Genomic_DNA"/>
</dbReference>
<organism evidence="1 2">
    <name type="scientific">Leptospira ryugenii</name>
    <dbReference type="NCBI Taxonomy" id="1917863"/>
    <lineage>
        <taxon>Bacteria</taxon>
        <taxon>Pseudomonadati</taxon>
        <taxon>Spirochaetota</taxon>
        <taxon>Spirochaetia</taxon>
        <taxon>Leptospirales</taxon>
        <taxon>Leptospiraceae</taxon>
        <taxon>Leptospira</taxon>
    </lineage>
</organism>
<gene>
    <name evidence="1" type="ORF">LPTSP4_08410</name>
</gene>
<accession>A0A2P2DXM4</accession>
<proteinExistence type="predicted"/>
<dbReference type="Proteomes" id="UP000245133">
    <property type="component" value="Unassembled WGS sequence"/>
</dbReference>
<name>A0A2P2DXM4_9LEPT</name>
<evidence type="ECO:0000313" key="1">
    <source>
        <dbReference type="EMBL" id="GBF49330.1"/>
    </source>
</evidence>
<protein>
    <recommendedName>
        <fullName evidence="3">Lipoprotein</fullName>
    </recommendedName>
</protein>
<evidence type="ECO:0008006" key="3">
    <source>
        <dbReference type="Google" id="ProtNLM"/>
    </source>
</evidence>
<comment type="caution">
    <text evidence="1">The sequence shown here is derived from an EMBL/GenBank/DDBJ whole genome shotgun (WGS) entry which is preliminary data.</text>
</comment>
<sequence>MCRILLLSIIFFSHCSNEKYVLREPQNGISPGAVAFGLFIFTSQESQSKQSFQIQEINHFSTVFTNLSKTKNTDFPFTRGETKIEKKIDNVKILSSSNTILKKEGRNVFFLISDLDTTNEYTLRSVSYSYTISIFNQNGTTSDRTYFVTLPMDIELNKKLLNFTVMPNSIHYRGIFGIHETIDMPGIPRLRIGETKKGILQTGEEILKCSGNQRFQKQFFGDHEMTFRGGEKHFYQLLKESHPSGYWSQFSRVSE</sequence>
<evidence type="ECO:0000313" key="2">
    <source>
        <dbReference type="Proteomes" id="UP000245133"/>
    </source>
</evidence>
<reference evidence="1 2" key="1">
    <citation type="submission" date="2018-02" db="EMBL/GenBank/DDBJ databases">
        <title>Novel Leptospira species isolated from soil and water in Japan.</title>
        <authorList>
            <person name="Nakao R."/>
            <person name="Masuzawa T."/>
        </authorList>
    </citation>
    <scope>NUCLEOTIDE SEQUENCE [LARGE SCALE GENOMIC DNA]</scope>
    <source>
        <strain evidence="1 2">YH101</strain>
    </source>
</reference>
<dbReference type="RefSeq" id="WP_108974131.1">
    <property type="nucleotide sequence ID" value="NZ_BFBB01000003.1"/>
</dbReference>